<dbReference type="GO" id="GO:0004843">
    <property type="term" value="F:cysteine-type deubiquitinase activity"/>
    <property type="evidence" value="ECO:0007669"/>
    <property type="project" value="UniProtKB-EC"/>
</dbReference>
<dbReference type="InterPro" id="IPR001394">
    <property type="entry name" value="Peptidase_C19_UCH"/>
</dbReference>
<feature type="region of interest" description="Disordered" evidence="8">
    <location>
        <begin position="735"/>
        <end position="774"/>
    </location>
</feature>
<keyword evidence="5" id="KW-0833">Ubl conjugation pathway</keyword>
<feature type="compositionally biased region" description="Basic residues" evidence="8">
    <location>
        <begin position="759"/>
        <end position="769"/>
    </location>
</feature>
<dbReference type="PROSITE" id="PS50235">
    <property type="entry name" value="USP_3"/>
    <property type="match status" value="1"/>
</dbReference>
<dbReference type="PANTHER" id="PTHR24006:SF722">
    <property type="entry name" value="UBIQUITIN CARBOXYL-TERMINAL HYDROLASE 48"/>
    <property type="match status" value="1"/>
</dbReference>
<gene>
    <name evidence="10" type="ORF">GcC1_210047</name>
</gene>
<feature type="domain" description="USP" evidence="9">
    <location>
        <begin position="127"/>
        <end position="566"/>
    </location>
</feature>
<keyword evidence="4" id="KW-0645">Protease</keyword>
<feature type="region of interest" description="Disordered" evidence="8">
    <location>
        <begin position="580"/>
        <end position="624"/>
    </location>
</feature>
<evidence type="ECO:0000256" key="4">
    <source>
        <dbReference type="ARBA" id="ARBA00022670"/>
    </source>
</evidence>
<evidence type="ECO:0000259" key="9">
    <source>
        <dbReference type="PROSITE" id="PS50235"/>
    </source>
</evidence>
<sequence length="803" mass="90899">MHFIRTTSPLLPSALKIYIYLGLFTIQTNTRFTTLLQTRPLSGDSIWRFFKPSSHKKLDQEHANVVAEIKQKLINAGHPSPKDDQVNFALGSDYADGDADRAYEILVLFQESVEGFIRPCDPTVKLVGAINRNNVTCYIDSVLFAMLAVFQSYDLIFCGTFENDAQRILSRMLLLYANMLRAGKLIHVDLTKNLQDALAACNWNNDPTEQQDASEFYGFIAQTLNIPLLSMKSNIFHHATPDESHDHRIIEEQVLNVSIPDVEEGQTVPLERCLEEYLNNKIEITRSLPRSYAFSSIRSETDKGLLCRCDTSRSTPSLPISAQFIETPNSNSLVRSRTMEEVQSQKDLSHVHKKLNKSQSLRDVSRKDVRILAWQFFNILRPSPVSISHISSKSSHSLPILIGDIAWHRENKTSTSIMEGVLDTGKSAPALAICLKRYGFKDGHPYRKNTPIDIPEEMFLPHLIDDENTEDYDQTQSFKLVLMAVVCHKGKSLNEGHYTTLVRRAGSIADGDSNSTRKLSNASQPPIYSTDQWYKFDDLANPRVFVVNFDDAIHAEMPYLLFYQVQPQFQGNYVFSNYTNSDQQPPSYDSGIALTDSVSNPSQDNETRKISFTDGANSSLSSPEVRDSGEFTIQKYIASLPVDFIDDCTRIPGSIAEHIEVHFPAISPGAEDNTKTRISRAASRFTKGSLRSRPASQSGENRISATISRLNLMRSKEQLRKSDVVKGRQSIEEMVESHSPFAPYEDSSVSPEGETYDHTRKKKEKKRTKSLGYYVRKDQESQSLENYEEKNKFKDVERECKIM</sequence>
<evidence type="ECO:0000256" key="7">
    <source>
        <dbReference type="ARBA" id="ARBA00022807"/>
    </source>
</evidence>
<comment type="similarity">
    <text evidence="2">Belongs to the peptidase C19 family.</text>
</comment>
<dbReference type="Proteomes" id="UP000285405">
    <property type="component" value="Unassembled WGS sequence"/>
</dbReference>
<evidence type="ECO:0000256" key="2">
    <source>
        <dbReference type="ARBA" id="ARBA00009085"/>
    </source>
</evidence>
<evidence type="ECO:0000256" key="3">
    <source>
        <dbReference type="ARBA" id="ARBA00012759"/>
    </source>
</evidence>
<evidence type="ECO:0000256" key="1">
    <source>
        <dbReference type="ARBA" id="ARBA00000707"/>
    </source>
</evidence>
<evidence type="ECO:0000313" key="11">
    <source>
        <dbReference type="Proteomes" id="UP000285405"/>
    </source>
</evidence>
<dbReference type="InterPro" id="IPR028889">
    <property type="entry name" value="USP"/>
</dbReference>
<dbReference type="InterPro" id="IPR038765">
    <property type="entry name" value="Papain-like_cys_pep_sf"/>
</dbReference>
<dbReference type="EMBL" id="MCBR01021068">
    <property type="protein sequence ID" value="RKF54544.1"/>
    <property type="molecule type" value="Genomic_DNA"/>
</dbReference>
<organism evidence="10 11">
    <name type="scientific">Golovinomyces cichoracearum</name>
    <dbReference type="NCBI Taxonomy" id="62708"/>
    <lineage>
        <taxon>Eukaryota</taxon>
        <taxon>Fungi</taxon>
        <taxon>Dikarya</taxon>
        <taxon>Ascomycota</taxon>
        <taxon>Pezizomycotina</taxon>
        <taxon>Leotiomycetes</taxon>
        <taxon>Erysiphales</taxon>
        <taxon>Erysiphaceae</taxon>
        <taxon>Golovinomyces</taxon>
    </lineage>
</organism>
<keyword evidence="6 10" id="KW-0378">Hydrolase</keyword>
<evidence type="ECO:0000313" key="10">
    <source>
        <dbReference type="EMBL" id="RKF54544.1"/>
    </source>
</evidence>
<dbReference type="EC" id="3.4.19.12" evidence="3"/>
<protein>
    <recommendedName>
        <fullName evidence="3">ubiquitinyl hydrolase 1</fullName>
        <ecNumber evidence="3">3.4.19.12</ecNumber>
    </recommendedName>
</protein>
<comment type="catalytic activity">
    <reaction evidence="1">
        <text>Thiol-dependent hydrolysis of ester, thioester, amide, peptide and isopeptide bonds formed by the C-terminal Gly of ubiquitin (a 76-residue protein attached to proteins as an intracellular targeting signal).</text>
        <dbReference type="EC" id="3.4.19.12"/>
    </reaction>
</comment>
<dbReference type="Gene3D" id="3.90.70.10">
    <property type="entry name" value="Cysteine proteinases"/>
    <property type="match status" value="2"/>
</dbReference>
<proteinExistence type="inferred from homology"/>
<dbReference type="AlphaFoldDB" id="A0A420HAS2"/>
<keyword evidence="7" id="KW-0788">Thiol protease</keyword>
<dbReference type="InterPro" id="IPR050164">
    <property type="entry name" value="Peptidase_C19"/>
</dbReference>
<evidence type="ECO:0000256" key="8">
    <source>
        <dbReference type="SAM" id="MobiDB-lite"/>
    </source>
</evidence>
<dbReference type="SUPFAM" id="SSF54001">
    <property type="entry name" value="Cysteine proteinases"/>
    <property type="match status" value="1"/>
</dbReference>
<dbReference type="GO" id="GO:0006508">
    <property type="term" value="P:proteolysis"/>
    <property type="evidence" value="ECO:0007669"/>
    <property type="project" value="UniProtKB-KW"/>
</dbReference>
<reference evidence="10 11" key="1">
    <citation type="journal article" date="2018" name="BMC Genomics">
        <title>Comparative genome analyses reveal sequence features reflecting distinct modes of host-adaptation between dicot and monocot powdery mildew.</title>
        <authorList>
            <person name="Wu Y."/>
            <person name="Ma X."/>
            <person name="Pan Z."/>
            <person name="Kale S.D."/>
            <person name="Song Y."/>
            <person name="King H."/>
            <person name="Zhang Q."/>
            <person name="Presley C."/>
            <person name="Deng X."/>
            <person name="Wei C.I."/>
            <person name="Xiao S."/>
        </authorList>
    </citation>
    <scope>NUCLEOTIDE SEQUENCE [LARGE SCALE GENOMIC DNA]</scope>
    <source>
        <strain evidence="10">UCSC1</strain>
    </source>
</reference>
<dbReference type="GO" id="GO:0005829">
    <property type="term" value="C:cytosol"/>
    <property type="evidence" value="ECO:0007669"/>
    <property type="project" value="TreeGrafter"/>
</dbReference>
<comment type="caution">
    <text evidence="10">The sequence shown here is derived from an EMBL/GenBank/DDBJ whole genome shotgun (WGS) entry which is preliminary data.</text>
</comment>
<name>A0A420HAS2_9PEZI</name>
<evidence type="ECO:0000256" key="6">
    <source>
        <dbReference type="ARBA" id="ARBA00022801"/>
    </source>
</evidence>
<dbReference type="OrthoDB" id="6287070at2759"/>
<dbReference type="PANTHER" id="PTHR24006">
    <property type="entry name" value="UBIQUITIN CARBOXYL-TERMINAL HYDROLASE"/>
    <property type="match status" value="1"/>
</dbReference>
<dbReference type="GO" id="GO:0005634">
    <property type="term" value="C:nucleus"/>
    <property type="evidence" value="ECO:0007669"/>
    <property type="project" value="UniProtKB-SubCell"/>
</dbReference>
<accession>A0A420HAS2</accession>
<dbReference type="GO" id="GO:0016579">
    <property type="term" value="P:protein deubiquitination"/>
    <property type="evidence" value="ECO:0007669"/>
    <property type="project" value="InterPro"/>
</dbReference>
<evidence type="ECO:0000256" key="5">
    <source>
        <dbReference type="ARBA" id="ARBA00022786"/>
    </source>
</evidence>
<dbReference type="Pfam" id="PF00443">
    <property type="entry name" value="UCH"/>
    <property type="match status" value="1"/>
</dbReference>